<evidence type="ECO:0000256" key="6">
    <source>
        <dbReference type="ARBA" id="ARBA00023049"/>
    </source>
</evidence>
<feature type="transmembrane region" description="Helical" evidence="8">
    <location>
        <begin position="226"/>
        <end position="243"/>
    </location>
</feature>
<dbReference type="PANTHER" id="PTHR22726:SF18">
    <property type="entry name" value="PEPTIDASE M48 DOMAIN-CONTAINING PROTEIN"/>
    <property type="match status" value="1"/>
</dbReference>
<feature type="region of interest" description="Disordered" evidence="7">
    <location>
        <begin position="322"/>
        <end position="359"/>
    </location>
</feature>
<dbReference type="GO" id="GO:0006515">
    <property type="term" value="P:protein quality control for misfolded or incompletely synthesized proteins"/>
    <property type="evidence" value="ECO:0000318"/>
    <property type="project" value="GO_Central"/>
</dbReference>
<comment type="cofactor">
    <cofactor evidence="1">
        <name>Zn(2+)</name>
        <dbReference type="ChEBI" id="CHEBI:29105"/>
    </cofactor>
</comment>
<name>E3L8Y8_PUCGT</name>
<keyword evidence="6" id="KW-0482">Metalloprotease</keyword>
<dbReference type="EMBL" id="DS178379">
    <property type="protein sequence ID" value="EFP93013.2"/>
    <property type="molecule type" value="Genomic_DNA"/>
</dbReference>
<keyword evidence="4" id="KW-0378">Hydrolase</keyword>
<gene>
    <name evidence="10" type="ORF">PGTG_18854</name>
</gene>
<dbReference type="GO" id="GO:0005743">
    <property type="term" value="C:mitochondrial inner membrane"/>
    <property type="evidence" value="ECO:0000318"/>
    <property type="project" value="GO_Central"/>
</dbReference>
<keyword evidence="8" id="KW-1133">Transmembrane helix</keyword>
<evidence type="ECO:0000256" key="2">
    <source>
        <dbReference type="ARBA" id="ARBA00022670"/>
    </source>
</evidence>
<dbReference type="Gene3D" id="3.30.2010.10">
    <property type="entry name" value="Metalloproteases ('zincins'), catalytic domain"/>
    <property type="match status" value="1"/>
</dbReference>
<dbReference type="Pfam" id="PF01435">
    <property type="entry name" value="Peptidase_M48"/>
    <property type="match status" value="1"/>
</dbReference>
<feature type="transmembrane region" description="Helical" evidence="8">
    <location>
        <begin position="196"/>
        <end position="214"/>
    </location>
</feature>
<reference evidence="11" key="2">
    <citation type="journal article" date="2011" name="Proc. Natl. Acad. Sci. U.S.A.">
        <title>Obligate biotrophy features unraveled by the genomic analysis of rust fungi.</title>
        <authorList>
            <person name="Duplessis S."/>
            <person name="Cuomo C.A."/>
            <person name="Lin Y.-C."/>
            <person name="Aerts A."/>
            <person name="Tisserant E."/>
            <person name="Veneault-Fourrey C."/>
            <person name="Joly D.L."/>
            <person name="Hacquard S."/>
            <person name="Amselem J."/>
            <person name="Cantarel B.L."/>
            <person name="Chiu R."/>
            <person name="Coutinho P.M."/>
            <person name="Feau N."/>
            <person name="Field M."/>
            <person name="Frey P."/>
            <person name="Gelhaye E."/>
            <person name="Goldberg J."/>
            <person name="Grabherr M.G."/>
            <person name="Kodira C.D."/>
            <person name="Kohler A."/>
            <person name="Kuees U."/>
            <person name="Lindquist E.A."/>
            <person name="Lucas S.M."/>
            <person name="Mago R."/>
            <person name="Mauceli E."/>
            <person name="Morin E."/>
            <person name="Murat C."/>
            <person name="Pangilinan J.L."/>
            <person name="Park R."/>
            <person name="Pearson M."/>
            <person name="Quesneville H."/>
            <person name="Rouhier N."/>
            <person name="Sakthikumar S."/>
            <person name="Salamov A.A."/>
            <person name="Schmutz J."/>
            <person name="Selles B."/>
            <person name="Shapiro H."/>
            <person name="Tanguay P."/>
            <person name="Tuskan G.A."/>
            <person name="Henrissat B."/>
            <person name="Van de Peer Y."/>
            <person name="Rouze P."/>
            <person name="Ellis J.G."/>
            <person name="Dodds P.N."/>
            <person name="Schein J.E."/>
            <person name="Zhong S."/>
            <person name="Hamelin R.C."/>
            <person name="Grigoriev I.V."/>
            <person name="Szabo L.J."/>
            <person name="Martin F."/>
        </authorList>
    </citation>
    <scope>NUCLEOTIDE SEQUENCE [LARGE SCALE GENOMIC DNA]</scope>
    <source>
        <strain evidence="11">CRL 75-36-700-3 / race SCCL</strain>
    </source>
</reference>
<keyword evidence="5" id="KW-0862">Zinc</keyword>
<feature type="region of interest" description="Disordered" evidence="7">
    <location>
        <begin position="553"/>
        <end position="574"/>
    </location>
</feature>
<dbReference type="GO" id="GO:0004222">
    <property type="term" value="F:metalloendopeptidase activity"/>
    <property type="evidence" value="ECO:0000318"/>
    <property type="project" value="GO_Central"/>
</dbReference>
<dbReference type="eggNOG" id="KOG2661">
    <property type="taxonomic scope" value="Eukaryota"/>
</dbReference>
<evidence type="ECO:0000256" key="5">
    <source>
        <dbReference type="ARBA" id="ARBA00022833"/>
    </source>
</evidence>
<keyword evidence="8" id="KW-0812">Transmembrane</keyword>
<dbReference type="HOGENOM" id="CLU_474974_0_0_1"/>
<dbReference type="STRING" id="418459.E3L8Y8"/>
<dbReference type="OrthoDB" id="7464992at2759"/>
<evidence type="ECO:0000313" key="10">
    <source>
        <dbReference type="EMBL" id="EFP93013.2"/>
    </source>
</evidence>
<dbReference type="InterPro" id="IPR051156">
    <property type="entry name" value="Mito/Outer_Membr_Metalloprot"/>
</dbReference>
<dbReference type="GeneID" id="10542989"/>
<keyword evidence="11" id="KW-1185">Reference proteome</keyword>
<evidence type="ECO:0000256" key="1">
    <source>
        <dbReference type="ARBA" id="ARBA00001947"/>
    </source>
</evidence>
<dbReference type="Proteomes" id="UP000008783">
    <property type="component" value="Unassembled WGS sequence"/>
</dbReference>
<accession>E3L8Y8</accession>
<dbReference type="AlphaFoldDB" id="E3L8Y8"/>
<evidence type="ECO:0000256" key="4">
    <source>
        <dbReference type="ARBA" id="ARBA00022801"/>
    </source>
</evidence>
<sequence length="574" mass="64894">MSWKRLNALISSIHTLKKLLHKAGDLIKLAVVDGLSSRRGVYRVTGEKRCIFPPPNCQSTALTLDHQLQPQPQPQPHHQMNNIITHRQLQIPSASFKNTRSLKLCRPYHSAEYLYRPANNKLQYRLPLSCSNLKLNDVTQPLIKTARTNSYSSLLPTHHPQHSIDSTRRSFHSSPPRKDLFGFGVFSCSIPIFKSFLLSLTRGTLVILPFWYRWKLARHFPRASRTLLTIPLFAMCLVIAIGIDQSPRTHRWRLLLMSEAEEMEWSRRRFEDLVSTDGDLIVGPQDPRTQMVKEICDRLMTALDLDSPVSAAAWPRNPEIDEQHHFGRRVEPSRKEIKSSATASSDLLPWKPESSNPEKKLESNDWELFIIDSPRINAFVLPTKKIFVYTGLLELIQNSEEMAAAVIAHEVSHVVERHAVENLGFSALSAVVFDAMRGVSYALTISFPLLSDGLAFCINYLNDVVVQKAYSRKLETEADELGLMIMARAGYNPGAAVKLWNLLNRLEEDQETSHGSSGIGWPETIPWTRTHPTCKDRGLTIQKALPKALKYFHQPQPSSFPSNSTTASTSPSLS</sequence>
<feature type="compositionally biased region" description="Basic and acidic residues" evidence="7">
    <location>
        <begin position="322"/>
        <end position="338"/>
    </location>
</feature>
<dbReference type="InterPro" id="IPR001915">
    <property type="entry name" value="Peptidase_M48"/>
</dbReference>
<keyword evidence="3" id="KW-0479">Metal-binding</keyword>
<proteinExistence type="predicted"/>
<evidence type="ECO:0000256" key="8">
    <source>
        <dbReference type="SAM" id="Phobius"/>
    </source>
</evidence>
<dbReference type="InParanoid" id="E3L8Y8"/>
<dbReference type="GO" id="GO:0034982">
    <property type="term" value="P:mitochondrial protein processing"/>
    <property type="evidence" value="ECO:0000318"/>
    <property type="project" value="GO_Central"/>
</dbReference>
<evidence type="ECO:0000313" key="11">
    <source>
        <dbReference type="Proteomes" id="UP000008783"/>
    </source>
</evidence>
<dbReference type="RefSeq" id="XP_003337432.2">
    <property type="nucleotide sequence ID" value="XM_003337384.2"/>
</dbReference>
<dbReference type="CDD" id="cd07331">
    <property type="entry name" value="M48C_Oma1_like"/>
    <property type="match status" value="1"/>
</dbReference>
<dbReference type="VEuPathDB" id="FungiDB:PGTG_18854"/>
<protein>
    <recommendedName>
        <fullName evidence="9">Peptidase M48 domain-containing protein</fullName>
    </recommendedName>
</protein>
<organism evidence="10 11">
    <name type="scientific">Puccinia graminis f. sp. tritici (strain CRL 75-36-700-3 / race SCCL)</name>
    <name type="common">Black stem rust fungus</name>
    <dbReference type="NCBI Taxonomy" id="418459"/>
    <lineage>
        <taxon>Eukaryota</taxon>
        <taxon>Fungi</taxon>
        <taxon>Dikarya</taxon>
        <taxon>Basidiomycota</taxon>
        <taxon>Pucciniomycotina</taxon>
        <taxon>Pucciniomycetes</taxon>
        <taxon>Pucciniales</taxon>
        <taxon>Pucciniaceae</taxon>
        <taxon>Puccinia</taxon>
    </lineage>
</organism>
<feature type="domain" description="Peptidase M48" evidence="9">
    <location>
        <begin position="360"/>
        <end position="537"/>
    </location>
</feature>
<dbReference type="KEGG" id="pgr:PGTG_18854"/>
<evidence type="ECO:0000256" key="3">
    <source>
        <dbReference type="ARBA" id="ARBA00022723"/>
    </source>
</evidence>
<keyword evidence="2" id="KW-0645">Protease</keyword>
<dbReference type="PANTHER" id="PTHR22726">
    <property type="entry name" value="METALLOENDOPEPTIDASE OMA1"/>
    <property type="match status" value="1"/>
</dbReference>
<evidence type="ECO:0000259" key="9">
    <source>
        <dbReference type="Pfam" id="PF01435"/>
    </source>
</evidence>
<evidence type="ECO:0000256" key="7">
    <source>
        <dbReference type="SAM" id="MobiDB-lite"/>
    </source>
</evidence>
<dbReference type="GO" id="GO:0046872">
    <property type="term" value="F:metal ion binding"/>
    <property type="evidence" value="ECO:0007669"/>
    <property type="project" value="UniProtKB-KW"/>
</dbReference>
<keyword evidence="8" id="KW-0472">Membrane</keyword>
<feature type="compositionally biased region" description="Low complexity" evidence="7">
    <location>
        <begin position="557"/>
        <end position="574"/>
    </location>
</feature>
<reference key="1">
    <citation type="submission" date="2007-01" db="EMBL/GenBank/DDBJ databases">
        <title>The Genome Sequence of Puccinia graminis f. sp. tritici Strain CRL 75-36-700-3.</title>
        <authorList>
            <consortium name="The Broad Institute Genome Sequencing Platform"/>
            <person name="Birren B."/>
            <person name="Lander E."/>
            <person name="Galagan J."/>
            <person name="Nusbaum C."/>
            <person name="Devon K."/>
            <person name="Cuomo C."/>
            <person name="Jaffe D."/>
            <person name="Butler J."/>
            <person name="Alvarez P."/>
            <person name="Gnerre S."/>
            <person name="Grabherr M."/>
            <person name="Mauceli E."/>
            <person name="Brockman W."/>
            <person name="Young S."/>
            <person name="LaButti K."/>
            <person name="Sykes S."/>
            <person name="DeCaprio D."/>
            <person name="Crawford M."/>
            <person name="Koehrsen M."/>
            <person name="Engels R."/>
            <person name="Montgomery P."/>
            <person name="Pearson M."/>
            <person name="Howarth C."/>
            <person name="Larson L."/>
            <person name="White J."/>
            <person name="Zeng Q."/>
            <person name="Kodira C."/>
            <person name="Yandava C."/>
            <person name="Alvarado L."/>
            <person name="O'Leary S."/>
            <person name="Szabo L."/>
            <person name="Dean R."/>
            <person name="Schein J."/>
        </authorList>
    </citation>
    <scope>NUCLEOTIDE SEQUENCE</scope>
    <source>
        <strain>CRL 75-36-700-3</strain>
    </source>
</reference>